<dbReference type="EMBL" id="ML213590">
    <property type="protein sequence ID" value="TFK44416.1"/>
    <property type="molecule type" value="Genomic_DNA"/>
</dbReference>
<dbReference type="AlphaFoldDB" id="A0A5C3MJ57"/>
<feature type="region of interest" description="Disordered" evidence="1">
    <location>
        <begin position="71"/>
        <end position="90"/>
    </location>
</feature>
<dbReference type="OrthoDB" id="2337158at2759"/>
<evidence type="ECO:0000256" key="1">
    <source>
        <dbReference type="SAM" id="MobiDB-lite"/>
    </source>
</evidence>
<name>A0A5C3MJ57_9AGAR</name>
<accession>A0A5C3MJ57</accession>
<gene>
    <name evidence="2" type="ORF">BDQ12DRAFT_730480</name>
</gene>
<feature type="compositionally biased region" description="Polar residues" evidence="1">
    <location>
        <begin position="78"/>
        <end position="90"/>
    </location>
</feature>
<feature type="region of interest" description="Disordered" evidence="1">
    <location>
        <begin position="349"/>
        <end position="394"/>
    </location>
</feature>
<dbReference type="Proteomes" id="UP000308652">
    <property type="component" value="Unassembled WGS sequence"/>
</dbReference>
<proteinExistence type="predicted"/>
<protein>
    <submittedName>
        <fullName evidence="2">Uncharacterized protein</fullName>
    </submittedName>
</protein>
<sequence>MTSTSSETINGREWEMGTYQRGLADNCFEEGQYDAAIAILEQLRSSTYKPSIPHIRQLLFIALHPSCGPSEDTKSKSNLESPSKLSKQRPFSSIPSMTVVASRRLLMSFITTNTPEALGRALPHYQDHIGSKPIADDESTDSIIAKQAMCIKEAKNCWNILEEGFTLRTKQNISSPNAKGKKRRDIIAGGDLMNEDRFTGDHTVVGDDAWPILDWIITLFECDERLAQEQGSSKQSRLLLQQMPPSRNGGPRWETSAPLDVIFHCLQQSNLRRYRMGSRLLTLLINLSSTLSLDPHMFIASLYRRLSASGFDGFALLMSSLPDTLNMHKFKITLCQKIISDAMTNDPPMTMNPRPKPQARAQPRAVRVPRDSQQIQHEEPNLNRPPDTIPLENKYPLPSSSDIIRLLGARMPSSSSPATRLILLRAKFELIFSYAFMQAQANRSGEVNSEWNRSRSNGSLRKLLEDTFGNIDEDSSTYHEVLLQSIF</sequence>
<evidence type="ECO:0000313" key="3">
    <source>
        <dbReference type="Proteomes" id="UP000308652"/>
    </source>
</evidence>
<evidence type="ECO:0000313" key="2">
    <source>
        <dbReference type="EMBL" id="TFK44416.1"/>
    </source>
</evidence>
<organism evidence="2 3">
    <name type="scientific">Crucibulum laeve</name>
    <dbReference type="NCBI Taxonomy" id="68775"/>
    <lineage>
        <taxon>Eukaryota</taxon>
        <taxon>Fungi</taxon>
        <taxon>Dikarya</taxon>
        <taxon>Basidiomycota</taxon>
        <taxon>Agaricomycotina</taxon>
        <taxon>Agaricomycetes</taxon>
        <taxon>Agaricomycetidae</taxon>
        <taxon>Agaricales</taxon>
        <taxon>Agaricineae</taxon>
        <taxon>Nidulariaceae</taxon>
        <taxon>Crucibulum</taxon>
    </lineage>
</organism>
<keyword evidence="3" id="KW-1185">Reference proteome</keyword>
<reference evidence="2 3" key="1">
    <citation type="journal article" date="2019" name="Nat. Ecol. Evol.">
        <title>Megaphylogeny resolves global patterns of mushroom evolution.</title>
        <authorList>
            <person name="Varga T."/>
            <person name="Krizsan K."/>
            <person name="Foldi C."/>
            <person name="Dima B."/>
            <person name="Sanchez-Garcia M."/>
            <person name="Sanchez-Ramirez S."/>
            <person name="Szollosi G.J."/>
            <person name="Szarkandi J.G."/>
            <person name="Papp V."/>
            <person name="Albert L."/>
            <person name="Andreopoulos W."/>
            <person name="Angelini C."/>
            <person name="Antonin V."/>
            <person name="Barry K.W."/>
            <person name="Bougher N.L."/>
            <person name="Buchanan P."/>
            <person name="Buyck B."/>
            <person name="Bense V."/>
            <person name="Catcheside P."/>
            <person name="Chovatia M."/>
            <person name="Cooper J."/>
            <person name="Damon W."/>
            <person name="Desjardin D."/>
            <person name="Finy P."/>
            <person name="Geml J."/>
            <person name="Haridas S."/>
            <person name="Hughes K."/>
            <person name="Justo A."/>
            <person name="Karasinski D."/>
            <person name="Kautmanova I."/>
            <person name="Kiss B."/>
            <person name="Kocsube S."/>
            <person name="Kotiranta H."/>
            <person name="LaButti K.M."/>
            <person name="Lechner B.E."/>
            <person name="Liimatainen K."/>
            <person name="Lipzen A."/>
            <person name="Lukacs Z."/>
            <person name="Mihaltcheva S."/>
            <person name="Morgado L.N."/>
            <person name="Niskanen T."/>
            <person name="Noordeloos M.E."/>
            <person name="Ohm R.A."/>
            <person name="Ortiz-Santana B."/>
            <person name="Ovrebo C."/>
            <person name="Racz N."/>
            <person name="Riley R."/>
            <person name="Savchenko A."/>
            <person name="Shiryaev A."/>
            <person name="Soop K."/>
            <person name="Spirin V."/>
            <person name="Szebenyi C."/>
            <person name="Tomsovsky M."/>
            <person name="Tulloss R.E."/>
            <person name="Uehling J."/>
            <person name="Grigoriev I.V."/>
            <person name="Vagvolgyi C."/>
            <person name="Papp T."/>
            <person name="Martin F.M."/>
            <person name="Miettinen O."/>
            <person name="Hibbett D.S."/>
            <person name="Nagy L.G."/>
        </authorList>
    </citation>
    <scope>NUCLEOTIDE SEQUENCE [LARGE SCALE GENOMIC DNA]</scope>
    <source>
        <strain evidence="2 3">CBS 166.37</strain>
    </source>
</reference>